<dbReference type="PANTHER" id="PTHR42856">
    <property type="entry name" value="ACYL-COENZYME A THIOESTERASE PAAI"/>
    <property type="match status" value="1"/>
</dbReference>
<dbReference type="CDD" id="cd03443">
    <property type="entry name" value="PaaI_thioesterase"/>
    <property type="match status" value="1"/>
</dbReference>
<name>A0ABZ0VAX7_9MICO</name>
<keyword evidence="1 3" id="KW-0378">Hydrolase</keyword>
<organism evidence="3 4">
    <name type="scientific">Microbacterium invictum</name>
    <dbReference type="NCBI Taxonomy" id="515415"/>
    <lineage>
        <taxon>Bacteria</taxon>
        <taxon>Bacillati</taxon>
        <taxon>Actinomycetota</taxon>
        <taxon>Actinomycetes</taxon>
        <taxon>Micrococcales</taxon>
        <taxon>Microbacteriaceae</taxon>
        <taxon>Microbacterium</taxon>
    </lineage>
</organism>
<dbReference type="InterPro" id="IPR029069">
    <property type="entry name" value="HotDog_dom_sf"/>
</dbReference>
<dbReference type="RefSeq" id="WP_322410917.1">
    <property type="nucleotide sequence ID" value="NZ_CP139779.1"/>
</dbReference>
<dbReference type="Proteomes" id="UP001324533">
    <property type="component" value="Chromosome"/>
</dbReference>
<dbReference type="Pfam" id="PF03061">
    <property type="entry name" value="4HBT"/>
    <property type="match status" value="1"/>
</dbReference>
<gene>
    <name evidence="3" type="primary">paaI</name>
    <name evidence="3" type="ORF">T9R20_02140</name>
</gene>
<proteinExistence type="predicted"/>
<evidence type="ECO:0000313" key="4">
    <source>
        <dbReference type="Proteomes" id="UP001324533"/>
    </source>
</evidence>
<protein>
    <submittedName>
        <fullName evidence="3">Hydroxyphenylacetyl-CoA thioesterase PaaI</fullName>
        <ecNumber evidence="3">3.1.2.-</ecNumber>
    </submittedName>
</protein>
<evidence type="ECO:0000313" key="3">
    <source>
        <dbReference type="EMBL" id="WQB70781.1"/>
    </source>
</evidence>
<dbReference type="SUPFAM" id="SSF54637">
    <property type="entry name" value="Thioesterase/thiol ester dehydrase-isomerase"/>
    <property type="match status" value="1"/>
</dbReference>
<reference evidence="3 4" key="1">
    <citation type="submission" date="2023-06" db="EMBL/GenBank/DDBJ databases">
        <title>Rock-solubilizing bacteria, Microbacterium invictum, promotes re-establishment of vegetation in rocky wasteland by accelerating rock bio-weathering and reshaping soil bacterial community.</title>
        <authorList>
            <person name="Liu C."/>
        </authorList>
    </citation>
    <scope>NUCLEOTIDE SEQUENCE [LARGE SCALE GENOMIC DNA]</scope>
    <source>
        <strain evidence="3 4">X-18</strain>
    </source>
</reference>
<dbReference type="InterPro" id="IPR006683">
    <property type="entry name" value="Thioestr_dom"/>
</dbReference>
<dbReference type="EC" id="3.1.2.-" evidence="3"/>
<keyword evidence="4" id="KW-1185">Reference proteome</keyword>
<dbReference type="GO" id="GO:0016787">
    <property type="term" value="F:hydrolase activity"/>
    <property type="evidence" value="ECO:0007669"/>
    <property type="project" value="UniProtKB-KW"/>
</dbReference>
<dbReference type="PANTHER" id="PTHR42856:SF1">
    <property type="entry name" value="ACYL-COENZYME A THIOESTERASE PAAI"/>
    <property type="match status" value="1"/>
</dbReference>
<dbReference type="Gene3D" id="3.10.129.10">
    <property type="entry name" value="Hotdog Thioesterase"/>
    <property type="match status" value="1"/>
</dbReference>
<dbReference type="InterPro" id="IPR011973">
    <property type="entry name" value="PaaD"/>
</dbReference>
<sequence length="129" mass="14167">MLQRDRVFDAFGMEVIVDEPGRAVIRMRVREDMTNGFAITHGGVVFALADTAFAVACNEPDGPVTVSVGADIVFFRSTRPGDVLTAEARHRVTRGRTGLYDVTVTDAEGEVVAEFRGHARRTDRRLDDA</sequence>
<feature type="domain" description="Thioesterase" evidence="2">
    <location>
        <begin position="39"/>
        <end position="113"/>
    </location>
</feature>
<dbReference type="InterPro" id="IPR052723">
    <property type="entry name" value="Acyl-CoA_thioesterase_PaaI"/>
</dbReference>
<accession>A0ABZ0VAX7</accession>
<dbReference type="EMBL" id="CP139779">
    <property type="protein sequence ID" value="WQB70781.1"/>
    <property type="molecule type" value="Genomic_DNA"/>
</dbReference>
<dbReference type="InterPro" id="IPR003736">
    <property type="entry name" value="PAAI_dom"/>
</dbReference>
<evidence type="ECO:0000259" key="2">
    <source>
        <dbReference type="Pfam" id="PF03061"/>
    </source>
</evidence>
<dbReference type="NCBIfam" id="TIGR02286">
    <property type="entry name" value="PaaD"/>
    <property type="match status" value="1"/>
</dbReference>
<dbReference type="NCBIfam" id="TIGR00369">
    <property type="entry name" value="unchar_dom_1"/>
    <property type="match status" value="1"/>
</dbReference>
<evidence type="ECO:0000256" key="1">
    <source>
        <dbReference type="ARBA" id="ARBA00022801"/>
    </source>
</evidence>